<dbReference type="GO" id="GO:0016887">
    <property type="term" value="F:ATP hydrolysis activity"/>
    <property type="evidence" value="ECO:0007669"/>
    <property type="project" value="InterPro"/>
</dbReference>
<feature type="domain" description="Bacterial type II secretion system protein E" evidence="3">
    <location>
        <begin position="159"/>
        <end position="433"/>
    </location>
</feature>
<dbReference type="PANTHER" id="PTHR30486:SF15">
    <property type="entry name" value="TYPE II_IV SECRETION SYSTEM ATPASE"/>
    <property type="match status" value="1"/>
</dbReference>
<gene>
    <name evidence="4" type="ORF">M2A_1831</name>
</gene>
<dbReference type="PANTHER" id="PTHR30486">
    <property type="entry name" value="TWITCHING MOTILITY PROTEIN PILT"/>
    <property type="match status" value="1"/>
</dbReference>
<comment type="caution">
    <text evidence="4">The sequence shown here is derived from an EMBL/GenBank/DDBJ whole genome shotgun (WGS) entry which is preliminary data.</text>
</comment>
<sequence>MFGKRQDGIPQKRPAAPAPQPQEPARPPAAGEAPPPPLPGGAPAAPAAATPPPAPKPAPAAPAKPAALAKAKPAPAAPAAKAAPFEREKSADYYQIKTSIFNALIDTIDLTQLAQLDRESARDEIRDIVNEIIAIKNVVMSIAEQEELLEDICNDVLGYGPLEPLLARDDIADIMVNGAGRTFIEVNGKVQLTNVRFRDNAQLLNICQRIVSQVGRRVDESSPICDARLSDGSRVNVIAPPLSIDGAALTIRKFRRDRLRLDDLVKFGSISPEGATILEVIGRVRCNILISGGTGSGKTTLLNCMTAFIDQDERVITCEDAAELQLQQPHVVRLETRPPNLEGSGEITMRDLVKNCLRMRPERIIVGEVRGPEAFDLLQAMNTGHDGSMGTLHANSPREALSRLESMITMGGFALPSKTIREMICGSIDIVIQAARLRDGTRRITHITEVLGQEGDVIITQDLMTYDIEGEDANGRLLGKHKSTGIARPAFWDKAKYYNEHNRLAAALDASQD</sequence>
<organism evidence="4 5">
    <name type="scientific">Tepidicaulis marinus</name>
    <dbReference type="NCBI Taxonomy" id="1333998"/>
    <lineage>
        <taxon>Bacteria</taxon>
        <taxon>Pseudomonadati</taxon>
        <taxon>Pseudomonadota</taxon>
        <taxon>Alphaproteobacteria</taxon>
        <taxon>Hyphomicrobiales</taxon>
        <taxon>Parvibaculaceae</taxon>
        <taxon>Tepidicaulis</taxon>
    </lineage>
</organism>
<feature type="compositionally biased region" description="Pro residues" evidence="2">
    <location>
        <begin position="49"/>
        <end position="62"/>
    </location>
</feature>
<comment type="similarity">
    <text evidence="1">Belongs to the GSP E family.</text>
</comment>
<dbReference type="SUPFAM" id="SSF52540">
    <property type="entry name" value="P-loop containing nucleoside triphosphate hydrolases"/>
    <property type="match status" value="1"/>
</dbReference>
<dbReference type="EMBL" id="BBIO01000008">
    <property type="protein sequence ID" value="GAK45332.1"/>
    <property type="molecule type" value="Genomic_DNA"/>
</dbReference>
<keyword evidence="5" id="KW-1185">Reference proteome</keyword>
<dbReference type="Gene3D" id="3.40.50.300">
    <property type="entry name" value="P-loop containing nucleotide triphosphate hydrolases"/>
    <property type="match status" value="1"/>
</dbReference>
<accession>A0A081BBB4</accession>
<dbReference type="InterPro" id="IPR001482">
    <property type="entry name" value="T2SS/T4SS_dom"/>
</dbReference>
<dbReference type="FunFam" id="3.30.450.380:FF:000003">
    <property type="entry name" value="Pilus assembly protein CpaF"/>
    <property type="match status" value="1"/>
</dbReference>
<name>A0A081BBB4_9HYPH</name>
<evidence type="ECO:0000256" key="1">
    <source>
        <dbReference type="ARBA" id="ARBA00006611"/>
    </source>
</evidence>
<evidence type="ECO:0000313" key="5">
    <source>
        <dbReference type="Proteomes" id="UP000028702"/>
    </source>
</evidence>
<evidence type="ECO:0000259" key="3">
    <source>
        <dbReference type="Pfam" id="PF00437"/>
    </source>
</evidence>
<dbReference type="eggNOG" id="COG4962">
    <property type="taxonomic scope" value="Bacteria"/>
</dbReference>
<proteinExistence type="inferred from homology"/>
<evidence type="ECO:0000313" key="4">
    <source>
        <dbReference type="EMBL" id="GAK45332.1"/>
    </source>
</evidence>
<dbReference type="InterPro" id="IPR027417">
    <property type="entry name" value="P-loop_NTPase"/>
</dbReference>
<dbReference type="AlphaFoldDB" id="A0A081BBB4"/>
<dbReference type="STRING" id="1333998.M2A_1831"/>
<dbReference type="Gene3D" id="3.30.450.380">
    <property type="match status" value="1"/>
</dbReference>
<feature type="compositionally biased region" description="Pro residues" evidence="2">
    <location>
        <begin position="16"/>
        <end position="40"/>
    </location>
</feature>
<feature type="region of interest" description="Disordered" evidence="2">
    <location>
        <begin position="1"/>
        <end position="84"/>
    </location>
</feature>
<evidence type="ECO:0000256" key="2">
    <source>
        <dbReference type="SAM" id="MobiDB-lite"/>
    </source>
</evidence>
<feature type="compositionally biased region" description="Low complexity" evidence="2">
    <location>
        <begin position="63"/>
        <end position="83"/>
    </location>
</feature>
<dbReference type="RefSeq" id="WP_052379355.1">
    <property type="nucleotide sequence ID" value="NZ_BBIO01000008.1"/>
</dbReference>
<dbReference type="InterPro" id="IPR050921">
    <property type="entry name" value="T4SS_GSP_E_ATPase"/>
</dbReference>
<reference evidence="4 5" key="1">
    <citation type="submission" date="2014-07" db="EMBL/GenBank/DDBJ databases">
        <title>Tepidicaulis marinum gen. nov., sp. nov., a novel marine bacterium denitrifying nitrate to nitrous oxide strictly under microaerobic conditions.</title>
        <authorList>
            <person name="Takeuchi M."/>
            <person name="Yamagishi T."/>
            <person name="Kamagata Y."/>
            <person name="Oshima K."/>
            <person name="Hattori M."/>
            <person name="Katayama T."/>
            <person name="Hanada S."/>
            <person name="Tamaki H."/>
            <person name="Marumo K."/>
            <person name="Maeda H."/>
            <person name="Nedachi M."/>
            <person name="Iwasaki W."/>
            <person name="Suwa Y."/>
            <person name="Sakata S."/>
        </authorList>
    </citation>
    <scope>NUCLEOTIDE SEQUENCE [LARGE SCALE GENOMIC DNA]</scope>
    <source>
        <strain evidence="4 5">MA2</strain>
    </source>
</reference>
<protein>
    <submittedName>
        <fullName evidence="4">Type II secretion system protein E</fullName>
    </submittedName>
</protein>
<dbReference type="Proteomes" id="UP000028702">
    <property type="component" value="Unassembled WGS sequence"/>
</dbReference>
<dbReference type="CDD" id="cd01130">
    <property type="entry name" value="VirB11-like_ATPase"/>
    <property type="match status" value="1"/>
</dbReference>
<dbReference type="Pfam" id="PF00437">
    <property type="entry name" value="T2SSE"/>
    <property type="match status" value="1"/>
</dbReference>
<dbReference type="FunFam" id="3.40.50.300:FF:000521">
    <property type="entry name" value="Type II secretion system protein E"/>
    <property type="match status" value="1"/>
</dbReference>